<keyword evidence="3" id="KW-1185">Reference proteome</keyword>
<dbReference type="InterPro" id="IPR051886">
    <property type="entry name" value="Seed_Dev/Stress_Resp_Reg"/>
</dbReference>
<proteinExistence type="predicted"/>
<name>A0A3S3QR89_9MAGN</name>
<dbReference type="PROSITE" id="PS51806">
    <property type="entry name" value="DOG1"/>
    <property type="match status" value="1"/>
</dbReference>
<dbReference type="AlphaFoldDB" id="A0A3S3QR89"/>
<dbReference type="GO" id="GO:0043565">
    <property type="term" value="F:sequence-specific DNA binding"/>
    <property type="evidence" value="ECO:0007669"/>
    <property type="project" value="InterPro"/>
</dbReference>
<comment type="caution">
    <text evidence="2">The sequence shown here is derived from an EMBL/GenBank/DDBJ whole genome shotgun (WGS) entry which is preliminary data.</text>
</comment>
<sequence>MANSRHQDRFNECYENWLQIQQQDLQELLHATNQQDAQDEQTLCSLVSKTLQHYEDYCERRTHLAQEDAASLFSPTWCTSLENSYLWIAGCRPSMSIRLIYSLCGSQLEAQLAEFLQGVRRGNLAELSANQLTQINSLQCKTVREEDKLSSRMASIQEDMADHPLVGMASRRGGSDEDVDRAIEERVGALSSVLVDADKLRVSTIKDLVDVLTPLQAVDLLIAAKQLHISIHEWGKRRDGRRGRR</sequence>
<dbReference type="STRING" id="337451.A0A3S3QR89"/>
<dbReference type="PANTHER" id="PTHR46354">
    <property type="entry name" value="DOG1 DOMAIN-CONTAINING PROTEIN"/>
    <property type="match status" value="1"/>
</dbReference>
<dbReference type="Pfam" id="PF14144">
    <property type="entry name" value="DOG1"/>
    <property type="match status" value="1"/>
</dbReference>
<organism evidence="2 3">
    <name type="scientific">Cinnamomum micranthum f. kanehirae</name>
    <dbReference type="NCBI Taxonomy" id="337451"/>
    <lineage>
        <taxon>Eukaryota</taxon>
        <taxon>Viridiplantae</taxon>
        <taxon>Streptophyta</taxon>
        <taxon>Embryophyta</taxon>
        <taxon>Tracheophyta</taxon>
        <taxon>Spermatophyta</taxon>
        <taxon>Magnoliopsida</taxon>
        <taxon>Magnoliidae</taxon>
        <taxon>Laurales</taxon>
        <taxon>Lauraceae</taxon>
        <taxon>Cinnamomum</taxon>
    </lineage>
</organism>
<dbReference type="InterPro" id="IPR025422">
    <property type="entry name" value="TGA_domain"/>
</dbReference>
<reference evidence="2 3" key="1">
    <citation type="journal article" date="2019" name="Nat. Plants">
        <title>Stout camphor tree genome fills gaps in understanding of flowering plant genome evolution.</title>
        <authorList>
            <person name="Chaw S.M."/>
            <person name="Liu Y.C."/>
            <person name="Wu Y.W."/>
            <person name="Wang H.Y."/>
            <person name="Lin C.I."/>
            <person name="Wu C.S."/>
            <person name="Ke H.M."/>
            <person name="Chang L.Y."/>
            <person name="Hsu C.Y."/>
            <person name="Yang H.T."/>
            <person name="Sudianto E."/>
            <person name="Hsu M.H."/>
            <person name="Wu K.P."/>
            <person name="Wang L.N."/>
            <person name="Leebens-Mack J.H."/>
            <person name="Tsai I.J."/>
        </authorList>
    </citation>
    <scope>NUCLEOTIDE SEQUENCE [LARGE SCALE GENOMIC DNA]</scope>
    <source>
        <strain evidence="3">cv. Chaw 1501</strain>
        <tissue evidence="2">Young leaves</tissue>
    </source>
</reference>
<feature type="domain" description="DOG1" evidence="1">
    <location>
        <begin position="7"/>
        <end position="241"/>
    </location>
</feature>
<dbReference type="PANTHER" id="PTHR46354:SF7">
    <property type="entry name" value="PROTEIN DOG1-LIKE 1"/>
    <property type="match status" value="1"/>
</dbReference>
<dbReference type="OrthoDB" id="1897224at2759"/>
<dbReference type="Proteomes" id="UP000283530">
    <property type="component" value="Unassembled WGS sequence"/>
</dbReference>
<protein>
    <submittedName>
        <fullName evidence="2">Transcription factor TGA2.3-like protein</fullName>
    </submittedName>
</protein>
<dbReference type="EMBL" id="QPKB01000007">
    <property type="protein sequence ID" value="RWR89227.1"/>
    <property type="molecule type" value="Genomic_DNA"/>
</dbReference>
<evidence type="ECO:0000259" key="1">
    <source>
        <dbReference type="PROSITE" id="PS51806"/>
    </source>
</evidence>
<evidence type="ECO:0000313" key="2">
    <source>
        <dbReference type="EMBL" id="RWR89227.1"/>
    </source>
</evidence>
<gene>
    <name evidence="2" type="ORF">CKAN_01827600</name>
</gene>
<accession>A0A3S3QR89</accession>
<evidence type="ECO:0000313" key="3">
    <source>
        <dbReference type="Proteomes" id="UP000283530"/>
    </source>
</evidence>
<dbReference type="GO" id="GO:0006351">
    <property type="term" value="P:DNA-templated transcription"/>
    <property type="evidence" value="ECO:0007669"/>
    <property type="project" value="InterPro"/>
</dbReference>